<keyword evidence="1" id="KW-1133">Transmembrane helix</keyword>
<name>A0A9W8J8W9_9AGAR</name>
<sequence length="338" mass="39124">MSLSPSDAQKLMAFLRFMEENKDLMVGYNTKVPVEGYLMIGSLTVLFFDYLITFDREVNYVWSSPWSLGLPLFYINRYVPFIDLALFVYIQFSYVANERCHRQVSVAIWLVSVPSFFGQMIIVLRTCALWQNNRLIVWFLLLISCATLAVTSVFTARTLANMTFAPKPSFLRGCFGFQDSRTSLYIYIPLFIGELIIITLTVIKAIQHLRQNRTAWVSQLYRNGIFYCICILALSLSNIIIPLTKLPYVYKQVLRLPQHVFHSMFCNRVIFQLFEYRYHTTHRDPSSTLSETSTEQNGITDNVPTSVFIDNITGKTDDFELSTIQSRAASRVDRDWIT</sequence>
<feature type="transmembrane region" description="Helical" evidence="1">
    <location>
        <begin position="224"/>
        <end position="243"/>
    </location>
</feature>
<accession>A0A9W8J8W9</accession>
<organism evidence="3 4">
    <name type="scientific">Candolleomyces eurysporus</name>
    <dbReference type="NCBI Taxonomy" id="2828524"/>
    <lineage>
        <taxon>Eukaryota</taxon>
        <taxon>Fungi</taxon>
        <taxon>Dikarya</taxon>
        <taxon>Basidiomycota</taxon>
        <taxon>Agaricomycotina</taxon>
        <taxon>Agaricomycetes</taxon>
        <taxon>Agaricomycetidae</taxon>
        <taxon>Agaricales</taxon>
        <taxon>Agaricineae</taxon>
        <taxon>Psathyrellaceae</taxon>
        <taxon>Candolleomyces</taxon>
    </lineage>
</organism>
<feature type="transmembrane region" description="Helical" evidence="1">
    <location>
        <begin position="136"/>
        <end position="164"/>
    </location>
</feature>
<feature type="transmembrane region" description="Helical" evidence="1">
    <location>
        <begin position="184"/>
        <end position="203"/>
    </location>
</feature>
<feature type="transmembrane region" description="Helical" evidence="1">
    <location>
        <begin position="106"/>
        <end position="124"/>
    </location>
</feature>
<reference evidence="3" key="1">
    <citation type="submission" date="2022-06" db="EMBL/GenBank/DDBJ databases">
        <title>Genome Sequence of Candolleomyces eurysporus.</title>
        <authorList>
            <person name="Buettner E."/>
        </authorList>
    </citation>
    <scope>NUCLEOTIDE SEQUENCE</scope>
    <source>
        <strain evidence="3">VTCC 930004</strain>
    </source>
</reference>
<gene>
    <name evidence="3" type="ORF">H1R20_g6812</name>
</gene>
<feature type="non-terminal residue" evidence="3">
    <location>
        <position position="1"/>
    </location>
</feature>
<protein>
    <recommendedName>
        <fullName evidence="2">DUF6533 domain-containing protein</fullName>
    </recommendedName>
</protein>
<keyword evidence="1" id="KW-0472">Membrane</keyword>
<keyword evidence="1" id="KW-0812">Transmembrane</keyword>
<dbReference type="OrthoDB" id="3341843at2759"/>
<feature type="transmembrane region" description="Helical" evidence="1">
    <location>
        <begin position="75"/>
        <end position="94"/>
    </location>
</feature>
<evidence type="ECO:0000259" key="2">
    <source>
        <dbReference type="Pfam" id="PF20151"/>
    </source>
</evidence>
<dbReference type="Pfam" id="PF20151">
    <property type="entry name" value="DUF6533"/>
    <property type="match status" value="1"/>
</dbReference>
<evidence type="ECO:0000313" key="3">
    <source>
        <dbReference type="EMBL" id="KAJ2930272.1"/>
    </source>
</evidence>
<feature type="transmembrane region" description="Helical" evidence="1">
    <location>
        <begin position="36"/>
        <end position="54"/>
    </location>
</feature>
<dbReference type="Proteomes" id="UP001140091">
    <property type="component" value="Unassembled WGS sequence"/>
</dbReference>
<dbReference type="AlphaFoldDB" id="A0A9W8J8W9"/>
<evidence type="ECO:0000313" key="4">
    <source>
        <dbReference type="Proteomes" id="UP001140091"/>
    </source>
</evidence>
<comment type="caution">
    <text evidence="3">The sequence shown here is derived from an EMBL/GenBank/DDBJ whole genome shotgun (WGS) entry which is preliminary data.</text>
</comment>
<keyword evidence="4" id="KW-1185">Reference proteome</keyword>
<dbReference type="EMBL" id="JANBPK010000846">
    <property type="protein sequence ID" value="KAJ2930272.1"/>
    <property type="molecule type" value="Genomic_DNA"/>
</dbReference>
<dbReference type="InterPro" id="IPR045340">
    <property type="entry name" value="DUF6533"/>
</dbReference>
<proteinExistence type="predicted"/>
<feature type="domain" description="DUF6533" evidence="2">
    <location>
        <begin position="37"/>
        <end position="82"/>
    </location>
</feature>
<evidence type="ECO:0000256" key="1">
    <source>
        <dbReference type="SAM" id="Phobius"/>
    </source>
</evidence>